<organism evidence="1 2">
    <name type="scientific">Theobroma cacao</name>
    <name type="common">Cacao</name>
    <name type="synonym">Cocoa</name>
    <dbReference type="NCBI Taxonomy" id="3641"/>
    <lineage>
        <taxon>Eukaryota</taxon>
        <taxon>Viridiplantae</taxon>
        <taxon>Streptophyta</taxon>
        <taxon>Embryophyta</taxon>
        <taxon>Tracheophyta</taxon>
        <taxon>Spermatophyta</taxon>
        <taxon>Magnoliopsida</taxon>
        <taxon>eudicotyledons</taxon>
        <taxon>Gunneridae</taxon>
        <taxon>Pentapetalae</taxon>
        <taxon>rosids</taxon>
        <taxon>malvids</taxon>
        <taxon>Malvales</taxon>
        <taxon>Malvaceae</taxon>
        <taxon>Byttnerioideae</taxon>
        <taxon>Theobroma</taxon>
    </lineage>
</organism>
<dbReference type="Gramene" id="EOY16557">
    <property type="protein sequence ID" value="EOY16557"/>
    <property type="gene ID" value="TCM_035350"/>
</dbReference>
<dbReference type="Proteomes" id="UP000026915">
    <property type="component" value="Chromosome 8"/>
</dbReference>
<dbReference type="InParanoid" id="A0A061FIP4"/>
<gene>
    <name evidence="1" type="ORF">TCM_035350</name>
</gene>
<dbReference type="EMBL" id="CM001886">
    <property type="protein sequence ID" value="EOY16557.1"/>
    <property type="molecule type" value="Genomic_DNA"/>
</dbReference>
<accession>A0A061FIP4</accession>
<proteinExistence type="predicted"/>
<evidence type="ECO:0000313" key="2">
    <source>
        <dbReference type="Proteomes" id="UP000026915"/>
    </source>
</evidence>
<sequence length="99" mass="11518">MSAMSEEIQRRQYEDLDSLLIVLREKWAFNVAINTHSSCFARSLRASQWTTSYGLPLARARHDYQSSNSASSPRLKFCPMPDVFRRSYEVAVDEIHARY</sequence>
<protein>
    <submittedName>
        <fullName evidence="1">Uncharacterized protein</fullName>
    </submittedName>
</protein>
<evidence type="ECO:0000313" key="1">
    <source>
        <dbReference type="EMBL" id="EOY16557.1"/>
    </source>
</evidence>
<dbReference type="AlphaFoldDB" id="A0A061FIP4"/>
<name>A0A061FIP4_THECC</name>
<reference evidence="1 2" key="1">
    <citation type="journal article" date="2013" name="Genome Biol.">
        <title>The genome sequence of the most widely cultivated cacao type and its use to identify candidate genes regulating pod color.</title>
        <authorList>
            <person name="Motamayor J.C."/>
            <person name="Mockaitis K."/>
            <person name="Schmutz J."/>
            <person name="Haiminen N."/>
            <person name="Iii D.L."/>
            <person name="Cornejo O."/>
            <person name="Findley S.D."/>
            <person name="Zheng P."/>
            <person name="Utro F."/>
            <person name="Royaert S."/>
            <person name="Saski C."/>
            <person name="Jenkins J."/>
            <person name="Podicheti R."/>
            <person name="Zhao M."/>
            <person name="Scheffler B.E."/>
            <person name="Stack J.C."/>
            <person name="Feltus F.A."/>
            <person name="Mustiga G.M."/>
            <person name="Amores F."/>
            <person name="Phillips W."/>
            <person name="Marelli J.P."/>
            <person name="May G.D."/>
            <person name="Shapiro H."/>
            <person name="Ma J."/>
            <person name="Bustamante C.D."/>
            <person name="Schnell R.J."/>
            <person name="Main D."/>
            <person name="Gilbert D."/>
            <person name="Parida L."/>
            <person name="Kuhn D.N."/>
        </authorList>
    </citation>
    <scope>NUCLEOTIDE SEQUENCE [LARGE SCALE GENOMIC DNA]</scope>
    <source>
        <strain evidence="2">cv. Matina 1-6</strain>
    </source>
</reference>
<keyword evidence="2" id="KW-1185">Reference proteome</keyword>
<dbReference type="HOGENOM" id="CLU_2324932_0_0_1"/>